<feature type="region of interest" description="Disordered" evidence="3">
    <location>
        <begin position="256"/>
        <end position="316"/>
    </location>
</feature>
<keyword evidence="1 2" id="KW-0238">DNA-binding</keyword>
<keyword evidence="2" id="KW-0227">DNA damage</keyword>
<dbReference type="PANTHER" id="PTHR41251">
    <property type="entry name" value="NON-HOMOLOGOUS END JOINING PROTEIN KU"/>
    <property type="match status" value="1"/>
</dbReference>
<evidence type="ECO:0000256" key="3">
    <source>
        <dbReference type="SAM" id="MobiDB-lite"/>
    </source>
</evidence>
<evidence type="ECO:0000256" key="1">
    <source>
        <dbReference type="ARBA" id="ARBA00023125"/>
    </source>
</evidence>
<dbReference type="PANTHER" id="PTHR41251:SF1">
    <property type="entry name" value="NON-HOMOLOGOUS END JOINING PROTEIN KU"/>
    <property type="match status" value="1"/>
</dbReference>
<evidence type="ECO:0000259" key="4">
    <source>
        <dbReference type="SMART" id="SM00559"/>
    </source>
</evidence>
<feature type="domain" description="Ku" evidence="4">
    <location>
        <begin position="54"/>
        <end position="182"/>
    </location>
</feature>
<dbReference type="GO" id="GO:0006310">
    <property type="term" value="P:DNA recombination"/>
    <property type="evidence" value="ECO:0007669"/>
    <property type="project" value="UniProtKB-KW"/>
</dbReference>
<dbReference type="NCBIfam" id="TIGR02772">
    <property type="entry name" value="Ku_bact"/>
    <property type="match status" value="1"/>
</dbReference>
<comment type="similarity">
    <text evidence="2">Belongs to the prokaryotic Ku family.</text>
</comment>
<accession>A0A4P2QAI4</accession>
<dbReference type="SMART" id="SM00559">
    <property type="entry name" value="Ku78"/>
    <property type="match status" value="1"/>
</dbReference>
<gene>
    <name evidence="2" type="primary">ku</name>
    <name evidence="5" type="ORF">SOCEGT47_068620</name>
</gene>
<dbReference type="InterPro" id="IPR006164">
    <property type="entry name" value="DNA_bd_Ku70/Ku80"/>
</dbReference>
<sequence length="316" mass="35175">MAARAMGSGTLSFGLVSIPVKLYAATSRRRPSFHLVHRACGTRVRMQYFCPFDGEIVERDDMAKGFERDKDEIVLFSDEELDRLESERSDRIDLVEFVPEASVDLVYLQDTRYVGPGRGGERAFRLLADAMKRTRRIAVGRHGARGREQLVLLRPYRGGLALHHVYYADEVRPMDEIELPRRMTFREAEEGLADRLIEQLSADAFEPEKYHDEYRDRVLAAAARKAAGQEIAAAPAPPDAHVIDLLDALKRSLTGRPRAGEVRGRARAEPPLSAGARSAALPPRAKGVLEARRERGPLRKTAPRRRAGQGKTGAGG</sequence>
<dbReference type="Pfam" id="PF02735">
    <property type="entry name" value="Ku"/>
    <property type="match status" value="1"/>
</dbReference>
<name>A0A4P2QAI4_SORCE</name>
<dbReference type="InterPro" id="IPR009187">
    <property type="entry name" value="Prok_Ku"/>
</dbReference>
<dbReference type="Gene3D" id="2.40.290.10">
    <property type="match status" value="1"/>
</dbReference>
<dbReference type="RefSeq" id="WP_165373489.1">
    <property type="nucleotide sequence ID" value="NZ_CP012670.1"/>
</dbReference>
<dbReference type="EMBL" id="CP012670">
    <property type="protein sequence ID" value="AUX26301.1"/>
    <property type="molecule type" value="Genomic_DNA"/>
</dbReference>
<comment type="subunit">
    <text evidence="2">Homodimer. Interacts with LigD.</text>
</comment>
<evidence type="ECO:0000256" key="2">
    <source>
        <dbReference type="HAMAP-Rule" id="MF_01875"/>
    </source>
</evidence>
<protein>
    <recommendedName>
        <fullName evidence="2">Non-homologous end joining protein Ku</fullName>
    </recommendedName>
</protein>
<dbReference type="HAMAP" id="MF_01875">
    <property type="entry name" value="Prokaryotic_Ku"/>
    <property type="match status" value="1"/>
</dbReference>
<evidence type="ECO:0000313" key="5">
    <source>
        <dbReference type="EMBL" id="AUX26301.1"/>
    </source>
</evidence>
<keyword evidence="2" id="KW-0234">DNA repair</keyword>
<dbReference type="Proteomes" id="UP000295781">
    <property type="component" value="Chromosome"/>
</dbReference>
<dbReference type="SUPFAM" id="SSF100939">
    <property type="entry name" value="SPOC domain-like"/>
    <property type="match status" value="1"/>
</dbReference>
<keyword evidence="2" id="KW-0233">DNA recombination</keyword>
<dbReference type="GO" id="GO:0003690">
    <property type="term" value="F:double-stranded DNA binding"/>
    <property type="evidence" value="ECO:0007669"/>
    <property type="project" value="UniProtKB-UniRule"/>
</dbReference>
<comment type="function">
    <text evidence="2">With LigD forms a non-homologous end joining (NHEJ) DNA repair enzyme, which repairs dsDNA breaks with reduced fidelity. Binds linear dsDNA with 5'- and 3'- overhangs but not closed circular dsDNA nor ssDNA. Recruits and stimulates the ligase activity of LigD.</text>
</comment>
<dbReference type="AlphaFoldDB" id="A0A4P2QAI4"/>
<proteinExistence type="inferred from homology"/>
<dbReference type="PIRSF" id="PIRSF006493">
    <property type="entry name" value="Prok_Ku"/>
    <property type="match status" value="1"/>
</dbReference>
<organism evidence="5 6">
    <name type="scientific">Sorangium cellulosum</name>
    <name type="common">Polyangium cellulosum</name>
    <dbReference type="NCBI Taxonomy" id="56"/>
    <lineage>
        <taxon>Bacteria</taxon>
        <taxon>Pseudomonadati</taxon>
        <taxon>Myxococcota</taxon>
        <taxon>Polyangia</taxon>
        <taxon>Polyangiales</taxon>
        <taxon>Polyangiaceae</taxon>
        <taxon>Sorangium</taxon>
    </lineage>
</organism>
<feature type="compositionally biased region" description="Basic and acidic residues" evidence="3">
    <location>
        <begin position="258"/>
        <end position="268"/>
    </location>
</feature>
<dbReference type="GO" id="GO:0006303">
    <property type="term" value="P:double-strand break repair via nonhomologous end joining"/>
    <property type="evidence" value="ECO:0007669"/>
    <property type="project" value="UniProtKB-UniRule"/>
</dbReference>
<dbReference type="InterPro" id="IPR016194">
    <property type="entry name" value="SPOC-like_C_dom_sf"/>
</dbReference>
<feature type="compositionally biased region" description="Basic and acidic residues" evidence="3">
    <location>
        <begin position="287"/>
        <end position="297"/>
    </location>
</feature>
<reference evidence="5 6" key="1">
    <citation type="submission" date="2015-09" db="EMBL/GenBank/DDBJ databases">
        <title>Sorangium comparison.</title>
        <authorList>
            <person name="Zaburannyi N."/>
            <person name="Bunk B."/>
            <person name="Overmann J."/>
            <person name="Mueller R."/>
        </authorList>
    </citation>
    <scope>NUCLEOTIDE SEQUENCE [LARGE SCALE GENOMIC DNA]</scope>
    <source>
        <strain evidence="5 6">So ceGT47</strain>
    </source>
</reference>
<evidence type="ECO:0000313" key="6">
    <source>
        <dbReference type="Proteomes" id="UP000295781"/>
    </source>
</evidence>